<evidence type="ECO:0000256" key="2">
    <source>
        <dbReference type="ARBA" id="ARBA00005278"/>
    </source>
</evidence>
<protein>
    <submittedName>
        <fullName evidence="6">Spore germination protein</fullName>
    </submittedName>
</protein>
<dbReference type="OrthoDB" id="9772630at2"/>
<comment type="similarity">
    <text evidence="2 4">Belongs to the GerABKA family.</text>
</comment>
<dbReference type="Proteomes" id="UP000326671">
    <property type="component" value="Unassembled WGS sequence"/>
</dbReference>
<keyword evidence="3 4" id="KW-0472">Membrane</keyword>
<accession>A0A5J5I7S7</accession>
<dbReference type="EMBL" id="VYKL01000001">
    <property type="protein sequence ID" value="KAA9032812.1"/>
    <property type="molecule type" value="Genomic_DNA"/>
</dbReference>
<evidence type="ECO:0000256" key="3">
    <source>
        <dbReference type="ARBA" id="ARBA00023136"/>
    </source>
</evidence>
<sequence>MRDFRKRKTLQDLFNKKTESLPSEINMNTMSSDLSEMEQQLKKLFENCSDFVIRPVYVMDKVKILLIYIDGLIDTNMLDEVFLKPMLFERRPQGLEEVSSLGQVIEQKLIAITQVQNVSKLSELADGILKANIGVVIDGETKAMLAGLPGFEKRSIEEPATEVTIRGPKEGFTESLRTNTTLLRRRIRSTKLKLESFTIGELSKTDVVIAYIEGIATDSLLKEVRLRIERIRLDALMGSEMLEEFIEDVPYSPFPQIQNTERPDILVANLLEGRVGIIVDNTPFVLVVPMTFWSGLQAADDYYERFIYTTFIRFIRFTLFNISLFLPSLYVALSTFHPKLIPTSLLFSVAAAREGVPFPAIIEALMMEFVFEGLREAGVRLPKAIGSAVSIVGALVIGQAAVQAGIVSAPMVIVVATTGIASFSIPRYNFGTSIRVIRFIMLILAGIFGLYGIVLGFIALHIHLVCLRSFGIPYFSPVAPQIPADLKDVIVRLPRWTLNKRPTFLAGKDKIRFPKGQKPK</sequence>
<evidence type="ECO:0000256" key="4">
    <source>
        <dbReference type="PIRNR" id="PIRNR005690"/>
    </source>
</evidence>
<feature type="transmembrane region" description="Helical" evidence="5">
    <location>
        <begin position="314"/>
        <end position="336"/>
    </location>
</feature>
<evidence type="ECO:0000313" key="7">
    <source>
        <dbReference type="Proteomes" id="UP000326671"/>
    </source>
</evidence>
<feature type="transmembrane region" description="Helical" evidence="5">
    <location>
        <begin position="437"/>
        <end position="460"/>
    </location>
</feature>
<keyword evidence="5" id="KW-1133">Transmembrane helix</keyword>
<dbReference type="PIRSF" id="PIRSF005690">
    <property type="entry name" value="GerBA"/>
    <property type="match status" value="1"/>
</dbReference>
<organism evidence="6 7">
    <name type="scientific">Niallia endozanthoxylica</name>
    <dbReference type="NCBI Taxonomy" id="2036016"/>
    <lineage>
        <taxon>Bacteria</taxon>
        <taxon>Bacillati</taxon>
        <taxon>Bacillota</taxon>
        <taxon>Bacilli</taxon>
        <taxon>Bacillales</taxon>
        <taxon>Bacillaceae</taxon>
        <taxon>Niallia</taxon>
    </lineage>
</organism>
<gene>
    <name evidence="6" type="ORF">F4V44_00020</name>
</gene>
<keyword evidence="5" id="KW-0812">Transmembrane</keyword>
<comment type="caution">
    <text evidence="6">The sequence shown here is derived from an EMBL/GenBank/DDBJ whole genome shotgun (WGS) entry which is preliminary data.</text>
</comment>
<feature type="transmembrane region" description="Helical" evidence="5">
    <location>
        <begin position="407"/>
        <end position="425"/>
    </location>
</feature>
<evidence type="ECO:0000256" key="1">
    <source>
        <dbReference type="ARBA" id="ARBA00004141"/>
    </source>
</evidence>
<dbReference type="GO" id="GO:0009847">
    <property type="term" value="P:spore germination"/>
    <property type="evidence" value="ECO:0007669"/>
    <property type="project" value="UniProtKB-UniRule"/>
</dbReference>
<name>A0A5J5I7S7_9BACI</name>
<keyword evidence="7" id="KW-1185">Reference proteome</keyword>
<dbReference type="Pfam" id="PF03323">
    <property type="entry name" value="GerA"/>
    <property type="match status" value="1"/>
</dbReference>
<dbReference type="PANTHER" id="PTHR22550">
    <property type="entry name" value="SPORE GERMINATION PROTEIN"/>
    <property type="match status" value="1"/>
</dbReference>
<dbReference type="AlphaFoldDB" id="A0A5J5I7S7"/>
<evidence type="ECO:0000256" key="5">
    <source>
        <dbReference type="SAM" id="Phobius"/>
    </source>
</evidence>
<dbReference type="PANTHER" id="PTHR22550:SF5">
    <property type="entry name" value="LEUCINE ZIPPER PROTEIN 4"/>
    <property type="match status" value="1"/>
</dbReference>
<reference evidence="6 7" key="1">
    <citation type="submission" date="2019-09" db="EMBL/GenBank/DDBJ databases">
        <title>Whole genome sequences of isolates from the Mars Exploration Rovers.</title>
        <authorList>
            <person name="Seuylemezian A."/>
            <person name="Vaishampayan P."/>
        </authorList>
    </citation>
    <scope>NUCLEOTIDE SEQUENCE [LARGE SCALE GENOMIC DNA]</scope>
    <source>
        <strain evidence="6 7">MER_TA_151</strain>
    </source>
</reference>
<dbReference type="InterPro" id="IPR050768">
    <property type="entry name" value="UPF0353/GerABKA_families"/>
</dbReference>
<comment type="subcellular location">
    <subcellularLocation>
        <location evidence="4">Cell membrane</location>
    </subcellularLocation>
    <subcellularLocation>
        <location evidence="1">Membrane</location>
        <topology evidence="1">Multi-pass membrane protein</topology>
    </subcellularLocation>
</comment>
<dbReference type="InterPro" id="IPR004995">
    <property type="entry name" value="Spore_Ger"/>
</dbReference>
<evidence type="ECO:0000313" key="6">
    <source>
        <dbReference type="EMBL" id="KAA9032812.1"/>
    </source>
</evidence>
<proteinExistence type="inferred from homology"/>
<dbReference type="GO" id="GO:0005886">
    <property type="term" value="C:plasma membrane"/>
    <property type="evidence" value="ECO:0007669"/>
    <property type="project" value="UniProtKB-SubCell"/>
</dbReference>